<dbReference type="RefSeq" id="WP_160346750.1">
    <property type="nucleotide sequence ID" value="NZ_WSRR01000023.1"/>
</dbReference>
<organism evidence="3 4">
    <name type="scientific">Adlercreutzia mucosicola</name>
    <dbReference type="NCBI Taxonomy" id="580026"/>
    <lineage>
        <taxon>Bacteria</taxon>
        <taxon>Bacillati</taxon>
        <taxon>Actinomycetota</taxon>
        <taxon>Coriobacteriia</taxon>
        <taxon>Eggerthellales</taxon>
        <taxon>Eggerthellaceae</taxon>
        <taxon>Adlercreutzia</taxon>
    </lineage>
</organism>
<dbReference type="Gene3D" id="3.40.1350.10">
    <property type="match status" value="1"/>
</dbReference>
<sequence length="348" mass="40779">MAEITVQESELFSEISRLIRESHNRVAAAVNAEMTELYWQVGDTINQKVLGGERAEYGAEVVRSLSKRLTEAYGRGWGVQHLRHCMRLARTFPHDEKFYALRRELSWTSIRALSYIENPIERDFYTEMCKLNHWSSRTLNDRIKSMLFERTAISKKPEETIENDLAQLRETGEVSEELVFRDPYFLDYLGLRDSYSERDLETAIIAELQQFIAELGNDFAFLDRQKRITIDGEDYYLDLLFFHRRLRRLVAIELKLGKFEAAYKGQMELYLRWLEKYEMVEGEKTPIGLILCSGKNDEHIELMGLDEGSIRVAEYLTQLPDRKLLEEKLRLSIERAKRRVSAANAERG</sequence>
<feature type="domain" description="YhcG N-terminal" evidence="2">
    <location>
        <begin position="14"/>
        <end position="150"/>
    </location>
</feature>
<gene>
    <name evidence="3" type="ORF">GKZ27_08645</name>
</gene>
<dbReference type="EMBL" id="WSRR01000023">
    <property type="protein sequence ID" value="MVX61521.1"/>
    <property type="molecule type" value="Genomic_DNA"/>
</dbReference>
<dbReference type="Pfam" id="PF06250">
    <property type="entry name" value="YhcG_C"/>
    <property type="match status" value="1"/>
</dbReference>
<dbReference type="InterPro" id="IPR011856">
    <property type="entry name" value="tRNA_endonuc-like_dom_sf"/>
</dbReference>
<dbReference type="InterPro" id="IPR053148">
    <property type="entry name" value="PD-DEXK-like_domain"/>
</dbReference>
<proteinExistence type="predicted"/>
<comment type="caution">
    <text evidence="3">The sequence shown here is derived from an EMBL/GenBank/DDBJ whole genome shotgun (WGS) entry which is preliminary data.</text>
</comment>
<reference evidence="3 4" key="1">
    <citation type="submission" date="2019-12" db="EMBL/GenBank/DDBJ databases">
        <title>Microbes associate with the intestines of laboratory mice.</title>
        <authorList>
            <person name="Navarre W."/>
            <person name="Wong E."/>
        </authorList>
    </citation>
    <scope>NUCLEOTIDE SEQUENCE [LARGE SCALE GENOMIC DNA]</scope>
    <source>
        <strain evidence="3 4">NM66_B29</strain>
    </source>
</reference>
<accession>A0A6N8JNS6</accession>
<evidence type="ECO:0000313" key="4">
    <source>
        <dbReference type="Proteomes" id="UP000463388"/>
    </source>
</evidence>
<evidence type="ECO:0000313" key="3">
    <source>
        <dbReference type="EMBL" id="MVX61521.1"/>
    </source>
</evidence>
<dbReference type="GO" id="GO:0003676">
    <property type="term" value="F:nucleic acid binding"/>
    <property type="evidence" value="ECO:0007669"/>
    <property type="project" value="InterPro"/>
</dbReference>
<dbReference type="PANTHER" id="PTHR30547:SF5">
    <property type="entry name" value="NUCLEASE YHCG-RELATED"/>
    <property type="match status" value="1"/>
</dbReference>
<feature type="domain" description="YhcG PDDEXK nuclease" evidence="1">
    <location>
        <begin position="179"/>
        <end position="329"/>
    </location>
</feature>
<evidence type="ECO:0000259" key="1">
    <source>
        <dbReference type="Pfam" id="PF06250"/>
    </source>
</evidence>
<dbReference type="Pfam" id="PF17761">
    <property type="entry name" value="DUF1016_N"/>
    <property type="match status" value="1"/>
</dbReference>
<evidence type="ECO:0000259" key="2">
    <source>
        <dbReference type="Pfam" id="PF17761"/>
    </source>
</evidence>
<dbReference type="AlphaFoldDB" id="A0A6N8JNS6"/>
<keyword evidence="4" id="KW-1185">Reference proteome</keyword>
<dbReference type="OrthoDB" id="9801263at2"/>
<dbReference type="PANTHER" id="PTHR30547">
    <property type="entry name" value="UNCHARACTERIZED PROTEIN YHCG-RELATED"/>
    <property type="match status" value="1"/>
</dbReference>
<dbReference type="Proteomes" id="UP000463388">
    <property type="component" value="Unassembled WGS sequence"/>
</dbReference>
<name>A0A6N8JNS6_9ACTN</name>
<dbReference type="InterPro" id="IPR009362">
    <property type="entry name" value="YhcG_C"/>
</dbReference>
<dbReference type="InterPro" id="IPR041527">
    <property type="entry name" value="YhcG_N"/>
</dbReference>
<protein>
    <submittedName>
        <fullName evidence="3">DUF1016 family protein</fullName>
    </submittedName>
</protein>